<dbReference type="EMBL" id="JADBEG010000001">
    <property type="protein sequence ID" value="MBE1493210.1"/>
    <property type="molecule type" value="Genomic_DNA"/>
</dbReference>
<reference evidence="2 3" key="1">
    <citation type="submission" date="2020-10" db="EMBL/GenBank/DDBJ databases">
        <title>Sequencing the genomes of 1000 actinobacteria strains.</title>
        <authorList>
            <person name="Klenk H.-P."/>
        </authorList>
    </citation>
    <scope>NUCLEOTIDE SEQUENCE [LARGE SCALE GENOMIC DNA]</scope>
    <source>
        <strain evidence="2 3">DSM 44653</strain>
    </source>
</reference>
<evidence type="ECO:0000313" key="3">
    <source>
        <dbReference type="Proteomes" id="UP000631670"/>
    </source>
</evidence>
<evidence type="ECO:0000256" key="1">
    <source>
        <dbReference type="SAM" id="MobiDB-lite"/>
    </source>
</evidence>
<comment type="caution">
    <text evidence="2">The sequence shown here is derived from an EMBL/GenBank/DDBJ whole genome shotgun (WGS) entry which is preliminary data.</text>
</comment>
<protein>
    <submittedName>
        <fullName evidence="2">Uncharacterized protein</fullName>
    </submittedName>
</protein>
<gene>
    <name evidence="2" type="ORF">H4696_000310</name>
</gene>
<sequence>MFAATEGSNTGIESRSTIGSCMMRPGRKTRLLVLFKMTALLTS</sequence>
<keyword evidence="3" id="KW-1185">Reference proteome</keyword>
<feature type="compositionally biased region" description="Polar residues" evidence="1">
    <location>
        <begin position="1"/>
        <end position="19"/>
    </location>
</feature>
<name>A0ABR9HQJ6_9PSEU</name>
<proteinExistence type="predicted"/>
<evidence type="ECO:0000313" key="2">
    <source>
        <dbReference type="EMBL" id="MBE1493210.1"/>
    </source>
</evidence>
<accession>A0ABR9HQJ6</accession>
<dbReference type="Proteomes" id="UP000631670">
    <property type="component" value="Unassembled WGS sequence"/>
</dbReference>
<organism evidence="2 3">
    <name type="scientific">Amycolatopsis lexingtonensis</name>
    <dbReference type="NCBI Taxonomy" id="218822"/>
    <lineage>
        <taxon>Bacteria</taxon>
        <taxon>Bacillati</taxon>
        <taxon>Actinomycetota</taxon>
        <taxon>Actinomycetes</taxon>
        <taxon>Pseudonocardiales</taxon>
        <taxon>Pseudonocardiaceae</taxon>
        <taxon>Amycolatopsis</taxon>
    </lineage>
</organism>
<feature type="region of interest" description="Disordered" evidence="1">
    <location>
        <begin position="1"/>
        <end position="20"/>
    </location>
</feature>